<dbReference type="EMBL" id="PTIX01000005">
    <property type="protein sequence ID" value="PPK68586.1"/>
    <property type="molecule type" value="Genomic_DNA"/>
</dbReference>
<sequence>MSAATHDKVRQAVAQLLDHAVYSPRPVTRLTALFPERPTPVDLGYLHRLGIDCLFLSDSGTFDRLPAPPARRAHMLQVWRGDKP</sequence>
<dbReference type="RefSeq" id="WP_104479033.1">
    <property type="nucleotide sequence ID" value="NZ_CP154825.1"/>
</dbReference>
<dbReference type="Proteomes" id="UP000239203">
    <property type="component" value="Unassembled WGS sequence"/>
</dbReference>
<name>A0A2S6GTQ8_9PSEU</name>
<accession>A0A2S6GTQ8</accession>
<gene>
    <name evidence="1" type="ORF">CLV40_105315</name>
</gene>
<proteinExistence type="predicted"/>
<reference evidence="1 2" key="1">
    <citation type="submission" date="2018-02" db="EMBL/GenBank/DDBJ databases">
        <title>Genomic Encyclopedia of Archaeal and Bacterial Type Strains, Phase II (KMG-II): from individual species to whole genera.</title>
        <authorList>
            <person name="Goeker M."/>
        </authorList>
    </citation>
    <scope>NUCLEOTIDE SEQUENCE [LARGE SCALE GENOMIC DNA]</scope>
    <source>
        <strain evidence="1 2">YU 961-1</strain>
    </source>
</reference>
<protein>
    <submittedName>
        <fullName evidence="1">Uncharacterized protein</fullName>
    </submittedName>
</protein>
<evidence type="ECO:0000313" key="1">
    <source>
        <dbReference type="EMBL" id="PPK68586.1"/>
    </source>
</evidence>
<evidence type="ECO:0000313" key="2">
    <source>
        <dbReference type="Proteomes" id="UP000239203"/>
    </source>
</evidence>
<dbReference type="AlphaFoldDB" id="A0A2S6GTQ8"/>
<dbReference type="OrthoDB" id="3650427at2"/>
<keyword evidence="2" id="KW-1185">Reference proteome</keyword>
<organism evidence="1 2">
    <name type="scientific">Actinokineospora auranticolor</name>
    <dbReference type="NCBI Taxonomy" id="155976"/>
    <lineage>
        <taxon>Bacteria</taxon>
        <taxon>Bacillati</taxon>
        <taxon>Actinomycetota</taxon>
        <taxon>Actinomycetes</taxon>
        <taxon>Pseudonocardiales</taxon>
        <taxon>Pseudonocardiaceae</taxon>
        <taxon>Actinokineospora</taxon>
    </lineage>
</organism>
<comment type="caution">
    <text evidence="1">The sequence shown here is derived from an EMBL/GenBank/DDBJ whole genome shotgun (WGS) entry which is preliminary data.</text>
</comment>